<keyword evidence="1" id="KW-0238">DNA-binding</keyword>
<dbReference type="RefSeq" id="WP_151423745.1">
    <property type="nucleotide sequence ID" value="NZ_CANKVH010000006.1"/>
</dbReference>
<evidence type="ECO:0000259" key="4">
    <source>
        <dbReference type="PROSITE" id="PS50937"/>
    </source>
</evidence>
<keyword evidence="2" id="KW-0175">Coiled coil</keyword>
<protein>
    <submittedName>
        <fullName evidence="5">MerR family transcriptional regulator</fullName>
    </submittedName>
</protein>
<dbReference type="Pfam" id="PF13411">
    <property type="entry name" value="MerR_1"/>
    <property type="match status" value="1"/>
</dbReference>
<evidence type="ECO:0000256" key="3">
    <source>
        <dbReference type="SAM" id="MobiDB-lite"/>
    </source>
</evidence>
<dbReference type="PANTHER" id="PTHR30204:SF58">
    <property type="entry name" value="HTH-TYPE TRANSCRIPTIONAL REGULATOR YFMP"/>
    <property type="match status" value="1"/>
</dbReference>
<evidence type="ECO:0000256" key="1">
    <source>
        <dbReference type="ARBA" id="ARBA00023125"/>
    </source>
</evidence>
<feature type="domain" description="HTH merR-type" evidence="4">
    <location>
        <begin position="19"/>
        <end position="81"/>
    </location>
</feature>
<gene>
    <name evidence="5" type="ORF">F8O03_09930</name>
</gene>
<dbReference type="PANTHER" id="PTHR30204">
    <property type="entry name" value="REDOX-CYCLING DRUG-SENSING TRANSCRIPTIONAL ACTIVATOR SOXR"/>
    <property type="match status" value="1"/>
</dbReference>
<dbReference type="OrthoDB" id="5345718at2"/>
<sequence length="170" mass="19172">MAFPSDLDEDAPIFAIAMAAELANMHPQTLRQYDRMGLVTPQRTAGRVRRYSLRDVAQLREIAVLSNEGVSLEGIARVLELQREVLGLRRRVRALEAELADERLTRLGGRIFAAGERGDVVPLAHGRRTARRTEVVVWRPARVHEAEVDADERPRPVRRRRPAAKKPASD</sequence>
<evidence type="ECO:0000256" key="2">
    <source>
        <dbReference type="SAM" id="Coils"/>
    </source>
</evidence>
<dbReference type="InterPro" id="IPR000551">
    <property type="entry name" value="MerR-type_HTH_dom"/>
</dbReference>
<organism evidence="5 6">
    <name type="scientific">Pseudoclavibacter terrae</name>
    <dbReference type="NCBI Taxonomy" id="1530195"/>
    <lineage>
        <taxon>Bacteria</taxon>
        <taxon>Bacillati</taxon>
        <taxon>Actinomycetota</taxon>
        <taxon>Actinomycetes</taxon>
        <taxon>Micrococcales</taxon>
        <taxon>Microbacteriaceae</taxon>
        <taxon>Pseudoclavibacter</taxon>
    </lineage>
</organism>
<evidence type="ECO:0000313" key="6">
    <source>
        <dbReference type="Proteomes" id="UP000490386"/>
    </source>
</evidence>
<feature type="coiled-coil region" evidence="2">
    <location>
        <begin position="78"/>
        <end position="105"/>
    </location>
</feature>
<dbReference type="Gene3D" id="1.10.1660.10">
    <property type="match status" value="1"/>
</dbReference>
<proteinExistence type="predicted"/>
<dbReference type="SMART" id="SM00422">
    <property type="entry name" value="HTH_MERR"/>
    <property type="match status" value="1"/>
</dbReference>
<dbReference type="NCBIfam" id="NF047375">
    <property type="entry name" value="HeatShock_HspR"/>
    <property type="match status" value="1"/>
</dbReference>
<feature type="region of interest" description="Disordered" evidence="3">
    <location>
        <begin position="147"/>
        <end position="170"/>
    </location>
</feature>
<dbReference type="InterPro" id="IPR047057">
    <property type="entry name" value="MerR_fam"/>
</dbReference>
<comment type="caution">
    <text evidence="5">The sequence shown here is derived from an EMBL/GenBank/DDBJ whole genome shotgun (WGS) entry which is preliminary data.</text>
</comment>
<keyword evidence="6" id="KW-1185">Reference proteome</keyword>
<dbReference type="EMBL" id="WBJX01000003">
    <property type="protein sequence ID" value="KAB1637536.1"/>
    <property type="molecule type" value="Genomic_DNA"/>
</dbReference>
<dbReference type="Proteomes" id="UP000490386">
    <property type="component" value="Unassembled WGS sequence"/>
</dbReference>
<dbReference type="InterPro" id="IPR009061">
    <property type="entry name" value="DNA-bd_dom_put_sf"/>
</dbReference>
<dbReference type="PROSITE" id="PS50937">
    <property type="entry name" value="HTH_MERR_2"/>
    <property type="match status" value="1"/>
</dbReference>
<dbReference type="GO" id="GO:0003700">
    <property type="term" value="F:DNA-binding transcription factor activity"/>
    <property type="evidence" value="ECO:0007669"/>
    <property type="project" value="InterPro"/>
</dbReference>
<dbReference type="AlphaFoldDB" id="A0A7J5B221"/>
<accession>A0A7J5B221</accession>
<dbReference type="SUPFAM" id="SSF46955">
    <property type="entry name" value="Putative DNA-binding domain"/>
    <property type="match status" value="1"/>
</dbReference>
<reference evidence="5 6" key="1">
    <citation type="submission" date="2019-09" db="EMBL/GenBank/DDBJ databases">
        <title>Phylogeny of genus Pseudoclavibacter and closely related genus.</title>
        <authorList>
            <person name="Li Y."/>
        </authorList>
    </citation>
    <scope>NUCLEOTIDE SEQUENCE [LARGE SCALE GENOMIC DNA]</scope>
    <source>
        <strain evidence="5 6">THG-MD12</strain>
    </source>
</reference>
<evidence type="ECO:0000313" key="5">
    <source>
        <dbReference type="EMBL" id="KAB1637536.1"/>
    </source>
</evidence>
<dbReference type="GO" id="GO:0003677">
    <property type="term" value="F:DNA binding"/>
    <property type="evidence" value="ECO:0007669"/>
    <property type="project" value="UniProtKB-KW"/>
</dbReference>
<name>A0A7J5B221_9MICO</name>